<dbReference type="CDD" id="cd04182">
    <property type="entry name" value="GT_2_like_f"/>
    <property type="match status" value="1"/>
</dbReference>
<evidence type="ECO:0000313" key="2">
    <source>
        <dbReference type="EMBL" id="MFC5587791.1"/>
    </source>
</evidence>
<keyword evidence="2" id="KW-0808">Transferase</keyword>
<dbReference type="PANTHER" id="PTHR43777">
    <property type="entry name" value="MOLYBDENUM COFACTOR CYTIDYLYLTRANSFERASE"/>
    <property type="match status" value="1"/>
</dbReference>
<protein>
    <submittedName>
        <fullName evidence="2">NTP transferase domain-containing protein</fullName>
    </submittedName>
</protein>
<organism evidence="2 3">
    <name type="scientific">Sporosarcina soli</name>
    <dbReference type="NCBI Taxonomy" id="334736"/>
    <lineage>
        <taxon>Bacteria</taxon>
        <taxon>Bacillati</taxon>
        <taxon>Bacillota</taxon>
        <taxon>Bacilli</taxon>
        <taxon>Bacillales</taxon>
        <taxon>Caryophanaceae</taxon>
        <taxon>Sporosarcina</taxon>
    </lineage>
</organism>
<proteinExistence type="predicted"/>
<feature type="domain" description="MobA-like NTP transferase" evidence="1">
    <location>
        <begin position="8"/>
        <end position="168"/>
    </location>
</feature>
<dbReference type="Proteomes" id="UP001596109">
    <property type="component" value="Unassembled WGS sequence"/>
</dbReference>
<dbReference type="RefSeq" id="WP_381430274.1">
    <property type="nucleotide sequence ID" value="NZ_JBHSNO010000001.1"/>
</dbReference>
<dbReference type="EMBL" id="JBHSNO010000001">
    <property type="protein sequence ID" value="MFC5587791.1"/>
    <property type="molecule type" value="Genomic_DNA"/>
</dbReference>
<dbReference type="PANTHER" id="PTHR43777:SF1">
    <property type="entry name" value="MOLYBDENUM COFACTOR CYTIDYLYLTRANSFERASE"/>
    <property type="match status" value="1"/>
</dbReference>
<gene>
    <name evidence="2" type="ORF">ACFPRA_02570</name>
</gene>
<name>A0ABW0TEH1_9BACL</name>
<keyword evidence="3" id="KW-1185">Reference proteome</keyword>
<dbReference type="SUPFAM" id="SSF53448">
    <property type="entry name" value="Nucleotide-diphospho-sugar transferases"/>
    <property type="match status" value="1"/>
</dbReference>
<dbReference type="InterPro" id="IPR029044">
    <property type="entry name" value="Nucleotide-diphossugar_trans"/>
</dbReference>
<accession>A0ABW0TEH1</accession>
<dbReference type="InterPro" id="IPR025877">
    <property type="entry name" value="MobA-like_NTP_Trfase"/>
</dbReference>
<evidence type="ECO:0000313" key="3">
    <source>
        <dbReference type="Proteomes" id="UP001596109"/>
    </source>
</evidence>
<sequence>MVNNGVWAIILAAGFSTRMGKPKMLLPFQGESLLRRTIGQALKSRIDGLIVVVNPLTKNIVMEANAEGVDQVVLNDRAFEGMSSSLKAGLQAVYDKAKSVVFLLSDQPLMSVREINTVVEAHLCQPSYSIVQATYQGCKGHPVLFKKEMFPHLLNISGDEGGKSVIAQFRQSVYYAEMNKEPIPDVDTPSDYLRLINHLDSE</sequence>
<reference evidence="3" key="1">
    <citation type="journal article" date="2019" name="Int. J. Syst. Evol. Microbiol.">
        <title>The Global Catalogue of Microorganisms (GCM) 10K type strain sequencing project: providing services to taxonomists for standard genome sequencing and annotation.</title>
        <authorList>
            <consortium name="The Broad Institute Genomics Platform"/>
            <consortium name="The Broad Institute Genome Sequencing Center for Infectious Disease"/>
            <person name="Wu L."/>
            <person name="Ma J."/>
        </authorList>
    </citation>
    <scope>NUCLEOTIDE SEQUENCE [LARGE SCALE GENOMIC DNA]</scope>
    <source>
        <strain evidence="3">CGMCC 4.1434</strain>
    </source>
</reference>
<comment type="caution">
    <text evidence="2">The sequence shown here is derived from an EMBL/GenBank/DDBJ whole genome shotgun (WGS) entry which is preliminary data.</text>
</comment>
<dbReference type="Pfam" id="PF12804">
    <property type="entry name" value="NTP_transf_3"/>
    <property type="match status" value="1"/>
</dbReference>
<dbReference type="Gene3D" id="3.90.550.10">
    <property type="entry name" value="Spore Coat Polysaccharide Biosynthesis Protein SpsA, Chain A"/>
    <property type="match status" value="1"/>
</dbReference>
<evidence type="ECO:0000259" key="1">
    <source>
        <dbReference type="Pfam" id="PF12804"/>
    </source>
</evidence>
<dbReference type="GO" id="GO:0016740">
    <property type="term" value="F:transferase activity"/>
    <property type="evidence" value="ECO:0007669"/>
    <property type="project" value="UniProtKB-KW"/>
</dbReference>